<feature type="domain" description="Helicase C-terminal" evidence="3">
    <location>
        <begin position="314"/>
        <end position="462"/>
    </location>
</feature>
<evidence type="ECO:0000259" key="2">
    <source>
        <dbReference type="PROSITE" id="PS51192"/>
    </source>
</evidence>
<reference evidence="5" key="2">
    <citation type="submission" date="2013-07" db="EMBL/GenBank/DDBJ databases">
        <authorList>
            <consortium name="The Broad Institute Genome Sequencing Platform"/>
            <person name="Cuomo C."/>
            <person name="Litvintseva A."/>
            <person name="Chen Y."/>
            <person name="Heitman J."/>
            <person name="Sun S."/>
            <person name="Springer D."/>
            <person name="Dromer F."/>
            <person name="Young S.K."/>
            <person name="Zeng Q."/>
            <person name="Gargeya S."/>
            <person name="Fitzgerald M."/>
            <person name="Abouelleil A."/>
            <person name="Alvarado L."/>
            <person name="Berlin A.M."/>
            <person name="Chapman S.B."/>
            <person name="Dewar J."/>
            <person name="Goldberg J."/>
            <person name="Griggs A."/>
            <person name="Gujja S."/>
            <person name="Hansen M."/>
            <person name="Howarth C."/>
            <person name="Imamovic A."/>
            <person name="Larimer J."/>
            <person name="McCowan C."/>
            <person name="Murphy C."/>
            <person name="Pearson M."/>
            <person name="Priest M."/>
            <person name="Roberts A."/>
            <person name="Saif S."/>
            <person name="Shea T."/>
            <person name="Sykes S."/>
            <person name="Wortman J."/>
            <person name="Nusbaum C."/>
            <person name="Birren B."/>
        </authorList>
    </citation>
    <scope>NUCLEOTIDE SEQUENCE</scope>
    <source>
        <strain evidence="5">CBS 10737</strain>
    </source>
</reference>
<protein>
    <recommendedName>
        <fullName evidence="7">DEAD box family helicase</fullName>
    </recommendedName>
</protein>
<reference evidence="4" key="3">
    <citation type="submission" date="2016-07" db="EMBL/GenBank/DDBJ databases">
        <title>Evolution of pathogenesis and genome organization in the Tremellales.</title>
        <authorList>
            <person name="Cuomo C."/>
            <person name="Litvintseva A."/>
            <person name="Heitman J."/>
            <person name="Chen Y."/>
            <person name="Sun S."/>
            <person name="Springer D."/>
            <person name="Dromer F."/>
            <person name="Young S."/>
            <person name="Zeng Q."/>
            <person name="Chapman S."/>
            <person name="Gujja S."/>
            <person name="Saif S."/>
            <person name="Birren B."/>
        </authorList>
    </citation>
    <scope>NUCLEOTIDE SEQUENCE</scope>
    <source>
        <strain evidence="4">CBS 10737</strain>
    </source>
</reference>
<feature type="domain" description="Helicase ATP-binding" evidence="2">
    <location>
        <begin position="70"/>
        <end position="260"/>
    </location>
</feature>
<evidence type="ECO:0000313" key="4">
    <source>
        <dbReference type="EMBL" id="OCF51236.1"/>
    </source>
</evidence>
<dbReference type="InterPro" id="IPR027417">
    <property type="entry name" value="P-loop_NTPase"/>
</dbReference>
<evidence type="ECO:0000259" key="3">
    <source>
        <dbReference type="PROSITE" id="PS51194"/>
    </source>
</evidence>
<dbReference type="InterPro" id="IPR006935">
    <property type="entry name" value="Helicase/UvrB_N"/>
</dbReference>
<dbReference type="GO" id="GO:0005524">
    <property type="term" value="F:ATP binding"/>
    <property type="evidence" value="ECO:0007669"/>
    <property type="project" value="InterPro"/>
</dbReference>
<dbReference type="GO" id="GO:0005759">
    <property type="term" value="C:mitochondrial matrix"/>
    <property type="evidence" value="ECO:0007669"/>
    <property type="project" value="TreeGrafter"/>
</dbReference>
<sequence>MGTLSPSLLRFARCTSTSPAASYISAWRSKINYLVSSLSKKFNGNDKTPRVVEGITLRDYQLETIEKIREATERGLTRFGVSLPTGSGKTTVMMHSILQLRHLNWNSKIASGQLNSGEPKKVLVLVHKQDLIQQTINTARMALGSHITIEVEQGSRVASGTADLTVAMVQSLKTPARLAKYNPNTFGLVLVDEAHHAAFPTWLGILHHFNATIDNTDPPEHTPVTSPAHHHRVTVVGFSATFQRMDERNLSKAFEEIVHHVSPRTLIKKGFLVPVIGDIVHATLKLDNIKTKEDGDYNQVALSKIVNTYENNELLHRMLKEKTSERQFILIFCVCLKHLHDLTQHLQDAGVNARSISGSTPLKERARILEDFSNGVFRVLLNCEVLTEGTDIPAIDCVFLARPTKSPNLLTQMIGRGLRPSPSTRKEDCMIIDLVDNQSKIGSYHVFPELLSQLEREGQKLEDGEIVKRGQSTYTPDTLYKADDFRIQYISIDDPFGLNDDDNLIVEKRSKNAWVYCGKDLWVLDLMSHGYVAVECNNQISDSQIKWRSTWKERRPRKSGGDQERLEFMWSRPKIICETDDLAECIRISDQAIRADIPKVLNYNLRKEALWRKDQATENALRYLVSYADDNLQGLSLDSLKQGIIVTGGISTRVGFMTKGEVASLLCALSHGDNDLRDSIKIAESCKTDNIDNDHISKQEIKKCQEESVNKDARTAFLIKQGYTNTHILWKDTKDIMCRDNTQVI</sequence>
<dbReference type="GO" id="GO:0016787">
    <property type="term" value="F:hydrolase activity"/>
    <property type="evidence" value="ECO:0007669"/>
    <property type="project" value="InterPro"/>
</dbReference>
<dbReference type="InterPro" id="IPR050742">
    <property type="entry name" value="Helicase_Restrict-Modif_Enz"/>
</dbReference>
<reference evidence="5" key="4">
    <citation type="submission" date="2024-02" db="EMBL/GenBank/DDBJ databases">
        <title>Comparative genomics of Cryptococcus and Kwoniella reveals pathogenesis evolution and contrasting modes of karyotype evolution via chromosome fusion or intercentromeric recombination.</title>
        <authorList>
            <person name="Coelho M.A."/>
            <person name="David-Palma M."/>
            <person name="Shea T."/>
            <person name="Bowers K."/>
            <person name="McGinley-Smith S."/>
            <person name="Mohammad A.W."/>
            <person name="Gnirke A."/>
            <person name="Yurkov A.M."/>
            <person name="Nowrousian M."/>
            <person name="Sun S."/>
            <person name="Cuomo C.A."/>
            <person name="Heitman J."/>
        </authorList>
    </citation>
    <scope>NUCLEOTIDE SEQUENCE</scope>
    <source>
        <strain evidence="5">CBS 10737</strain>
    </source>
</reference>
<reference evidence="4" key="1">
    <citation type="submission" date="2013-07" db="EMBL/GenBank/DDBJ databases">
        <title>The Genome Sequence of Cryptococcus pinus CBS10737.</title>
        <authorList>
            <consortium name="The Broad Institute Genome Sequencing Platform"/>
            <person name="Cuomo C."/>
            <person name="Litvintseva A."/>
            <person name="Chen Y."/>
            <person name="Heitman J."/>
            <person name="Sun S."/>
            <person name="Springer D."/>
            <person name="Dromer F."/>
            <person name="Young S.K."/>
            <person name="Zeng Q."/>
            <person name="Gargeya S."/>
            <person name="Fitzgerald M."/>
            <person name="Abouelleil A."/>
            <person name="Alvarado L."/>
            <person name="Berlin A.M."/>
            <person name="Chapman S.B."/>
            <person name="Dewar J."/>
            <person name="Goldberg J."/>
            <person name="Griggs A."/>
            <person name="Gujja S."/>
            <person name="Hansen M."/>
            <person name="Howarth C."/>
            <person name="Imamovic A."/>
            <person name="Larimer J."/>
            <person name="McCowan C."/>
            <person name="Murphy C."/>
            <person name="Pearson M."/>
            <person name="Priest M."/>
            <person name="Roberts A."/>
            <person name="Saif S."/>
            <person name="Shea T."/>
            <person name="Sykes S."/>
            <person name="Wortman J."/>
            <person name="Nusbaum C."/>
            <person name="Birren B."/>
        </authorList>
    </citation>
    <scope>NUCLEOTIDE SEQUENCE [LARGE SCALE GENOMIC DNA]</scope>
    <source>
        <strain evidence="4">CBS 10737</strain>
    </source>
</reference>
<dbReference type="Pfam" id="PF04851">
    <property type="entry name" value="ResIII"/>
    <property type="match status" value="1"/>
</dbReference>
<dbReference type="SUPFAM" id="SSF52540">
    <property type="entry name" value="P-loop containing nucleoside triphosphate hydrolases"/>
    <property type="match status" value="1"/>
</dbReference>
<organism evidence="4">
    <name type="scientific">Kwoniella pini CBS 10737</name>
    <dbReference type="NCBI Taxonomy" id="1296096"/>
    <lineage>
        <taxon>Eukaryota</taxon>
        <taxon>Fungi</taxon>
        <taxon>Dikarya</taxon>
        <taxon>Basidiomycota</taxon>
        <taxon>Agaricomycotina</taxon>
        <taxon>Tremellomycetes</taxon>
        <taxon>Tremellales</taxon>
        <taxon>Cryptococcaceae</taxon>
        <taxon>Kwoniella</taxon>
    </lineage>
</organism>
<dbReference type="SMART" id="SM00487">
    <property type="entry name" value="DEXDc"/>
    <property type="match status" value="1"/>
</dbReference>
<dbReference type="Gene3D" id="3.40.50.300">
    <property type="entry name" value="P-loop containing nucleotide triphosphate hydrolases"/>
    <property type="match status" value="2"/>
</dbReference>
<dbReference type="KEGG" id="kpin:30171672"/>
<dbReference type="PROSITE" id="PS51192">
    <property type="entry name" value="HELICASE_ATP_BIND_1"/>
    <property type="match status" value="1"/>
</dbReference>
<accession>A0A1B9I6W5</accession>
<dbReference type="EMBL" id="KI894009">
    <property type="protein sequence ID" value="OCF51236.1"/>
    <property type="molecule type" value="Genomic_DNA"/>
</dbReference>
<evidence type="ECO:0000256" key="1">
    <source>
        <dbReference type="ARBA" id="ARBA00022806"/>
    </source>
</evidence>
<dbReference type="GO" id="GO:0000403">
    <property type="term" value="F:Y-form DNA binding"/>
    <property type="evidence" value="ECO:0007669"/>
    <property type="project" value="TreeGrafter"/>
</dbReference>
<name>A0A1B9I6W5_9TREE</name>
<keyword evidence="1" id="KW-0067">ATP-binding</keyword>
<dbReference type="OrthoDB" id="16911at2759"/>
<dbReference type="Proteomes" id="UP000094020">
    <property type="component" value="Chromosome 3"/>
</dbReference>
<dbReference type="GO" id="GO:0036121">
    <property type="term" value="F:double-stranded DNA helicase activity"/>
    <property type="evidence" value="ECO:0007669"/>
    <property type="project" value="TreeGrafter"/>
</dbReference>
<dbReference type="GO" id="GO:0061749">
    <property type="term" value="F:forked DNA-dependent helicase activity"/>
    <property type="evidence" value="ECO:0007669"/>
    <property type="project" value="TreeGrafter"/>
</dbReference>
<dbReference type="PROSITE" id="PS51194">
    <property type="entry name" value="HELICASE_CTER"/>
    <property type="match status" value="1"/>
</dbReference>
<dbReference type="PANTHER" id="PTHR47396:SF1">
    <property type="entry name" value="ATP-DEPENDENT HELICASE IRC3-RELATED"/>
    <property type="match status" value="1"/>
</dbReference>
<dbReference type="GO" id="GO:0032042">
    <property type="term" value="P:mitochondrial DNA metabolic process"/>
    <property type="evidence" value="ECO:0007669"/>
    <property type="project" value="TreeGrafter"/>
</dbReference>
<dbReference type="GeneID" id="30171672"/>
<dbReference type="EMBL" id="CP144521">
    <property type="protein sequence ID" value="WWC69015.1"/>
    <property type="molecule type" value="Genomic_DNA"/>
</dbReference>
<keyword evidence="1" id="KW-0547">Nucleotide-binding</keyword>
<keyword evidence="1" id="KW-0347">Helicase</keyword>
<dbReference type="PANTHER" id="PTHR47396">
    <property type="entry name" value="TYPE I RESTRICTION ENZYME ECOKI R PROTEIN"/>
    <property type="match status" value="1"/>
</dbReference>
<dbReference type="RefSeq" id="XP_019012455.1">
    <property type="nucleotide sequence ID" value="XM_019155052.1"/>
</dbReference>
<evidence type="ECO:0008006" key="7">
    <source>
        <dbReference type="Google" id="ProtNLM"/>
    </source>
</evidence>
<dbReference type="SMART" id="SM00490">
    <property type="entry name" value="HELICc"/>
    <property type="match status" value="1"/>
</dbReference>
<evidence type="ECO:0000313" key="5">
    <source>
        <dbReference type="EMBL" id="WWC69015.1"/>
    </source>
</evidence>
<proteinExistence type="predicted"/>
<dbReference type="InterPro" id="IPR014001">
    <property type="entry name" value="Helicase_ATP-bd"/>
</dbReference>
<keyword evidence="1" id="KW-0378">Hydrolase</keyword>
<evidence type="ECO:0000313" key="6">
    <source>
        <dbReference type="Proteomes" id="UP000094020"/>
    </source>
</evidence>
<dbReference type="InterPro" id="IPR001650">
    <property type="entry name" value="Helicase_C-like"/>
</dbReference>
<dbReference type="GO" id="GO:0070125">
    <property type="term" value="P:mitochondrial translational elongation"/>
    <property type="evidence" value="ECO:0007669"/>
    <property type="project" value="TreeGrafter"/>
</dbReference>
<gene>
    <name evidence="4" type="ORF">I206_03303</name>
    <name evidence="5" type="ORF">I206_102951</name>
</gene>
<dbReference type="Pfam" id="PF00271">
    <property type="entry name" value="Helicase_C"/>
    <property type="match status" value="1"/>
</dbReference>
<dbReference type="AlphaFoldDB" id="A0A1B9I6W5"/>
<dbReference type="STRING" id="1296096.A0A1B9I6W5"/>
<keyword evidence="6" id="KW-1185">Reference proteome</keyword>